<keyword evidence="5" id="KW-0496">Mitochondrion</keyword>
<dbReference type="EMBL" id="LCWV01000017">
    <property type="protein sequence ID" value="PWI67767.1"/>
    <property type="molecule type" value="Genomic_DNA"/>
</dbReference>
<reference evidence="8" key="1">
    <citation type="submission" date="2015-05" db="EMBL/GenBank/DDBJ databases">
        <authorList>
            <person name="Wang D.B."/>
            <person name="Wang M."/>
        </authorList>
    </citation>
    <scope>NUCLEOTIDE SEQUENCE</scope>
    <source>
        <strain evidence="8">36-1</strain>
    </source>
</reference>
<proteinExistence type="predicted"/>
<reference evidence="8 9" key="2">
    <citation type="journal article" date="2016" name="Front. Microbiol.">
        <title>Genome and transcriptome sequences reveal the specific parasitism of the nematophagous Purpureocillium lilacinum 36-1.</title>
        <authorList>
            <person name="Xie J."/>
            <person name="Li S."/>
            <person name="Mo C."/>
            <person name="Xiao X."/>
            <person name="Peng D."/>
            <person name="Wang G."/>
            <person name="Xiao Y."/>
        </authorList>
    </citation>
    <scope>NUCLEOTIDE SEQUENCE [LARGE SCALE GENOMIC DNA]</scope>
    <source>
        <strain evidence="8 9">36-1</strain>
    </source>
</reference>
<dbReference type="Proteomes" id="UP001287286">
    <property type="component" value="Unassembled WGS sequence"/>
</dbReference>
<dbReference type="GO" id="GO:0016020">
    <property type="term" value="C:membrane"/>
    <property type="evidence" value="ECO:0007669"/>
    <property type="project" value="UniProtKB-SubCell"/>
</dbReference>
<evidence type="ECO:0000256" key="3">
    <source>
        <dbReference type="ARBA" id="ARBA00004370"/>
    </source>
</evidence>
<gene>
    <name evidence="8" type="ORF">PCL_02688</name>
    <name evidence="7" type="ORF">Purlil1_6826</name>
</gene>
<dbReference type="PANTHER" id="PTHR48182">
    <property type="entry name" value="PROTEIN SERAC1"/>
    <property type="match status" value="1"/>
</dbReference>
<evidence type="ECO:0000256" key="2">
    <source>
        <dbReference type="ARBA" id="ARBA00004240"/>
    </source>
</evidence>
<evidence type="ECO:0008006" key="11">
    <source>
        <dbReference type="Google" id="ProtNLM"/>
    </source>
</evidence>
<keyword evidence="6" id="KW-0472">Membrane</keyword>
<dbReference type="SUPFAM" id="SSF53474">
    <property type="entry name" value="alpha/beta-Hydrolases"/>
    <property type="match status" value="1"/>
</dbReference>
<evidence type="ECO:0000256" key="4">
    <source>
        <dbReference type="ARBA" id="ARBA00022824"/>
    </source>
</evidence>
<dbReference type="GO" id="GO:0005739">
    <property type="term" value="C:mitochondrion"/>
    <property type="evidence" value="ECO:0007669"/>
    <property type="project" value="UniProtKB-SubCell"/>
</dbReference>
<dbReference type="InterPro" id="IPR029058">
    <property type="entry name" value="AB_hydrolase_fold"/>
</dbReference>
<evidence type="ECO:0000313" key="7">
    <source>
        <dbReference type="EMBL" id="KAK4088973.1"/>
    </source>
</evidence>
<keyword evidence="4" id="KW-0256">Endoplasmic reticulum</keyword>
<comment type="caution">
    <text evidence="8">The sequence shown here is derived from an EMBL/GenBank/DDBJ whole genome shotgun (WGS) entry which is preliminary data.</text>
</comment>
<dbReference type="InterPro" id="IPR052374">
    <property type="entry name" value="SERAC1"/>
</dbReference>
<evidence type="ECO:0000313" key="8">
    <source>
        <dbReference type="EMBL" id="PWI67767.1"/>
    </source>
</evidence>
<comment type="subcellular location">
    <subcellularLocation>
        <location evidence="2">Endoplasmic reticulum</location>
    </subcellularLocation>
    <subcellularLocation>
        <location evidence="3">Membrane</location>
    </subcellularLocation>
    <subcellularLocation>
        <location evidence="1">Mitochondrion</location>
    </subcellularLocation>
</comment>
<dbReference type="Gene3D" id="3.40.50.1820">
    <property type="entry name" value="alpha/beta hydrolase"/>
    <property type="match status" value="1"/>
</dbReference>
<evidence type="ECO:0000256" key="1">
    <source>
        <dbReference type="ARBA" id="ARBA00004173"/>
    </source>
</evidence>
<accession>A0A2U3DZU8</accession>
<sequence length="792" mass="88651">MAEVHRIGFTPLLGDEKNVNRGPYGVNIVFIHGLRGHPKRTWESDPARSGEPAVATPRNRRFSSLFRAKSSKSTTSSVKSDEKDSTSPRIFWPVDFLAEDIPEARMWTYGYDADVIGGVFQANNKNSVSQHGRDLAVRIEREIDNKVDPIFFVAHSLGGIILKDAMRRSESCRTRTRLIVFLGTPHRGSAVAGWGEIAANLARLALQDSNKRLLETLEVSSEILDNIHEEFKTIVHKSGIKIHSFQEAQGVSGMKGLDSKVVDDFSSKLDLPRELETVESINANHRQMAKCGNRSDPQYRAILGVLKQEVSSLSPSNLPVQMTLRQRRRIPYLTSPNWLEALKYLGSTWEGETRGGLDVAGTYSESWMNLFMNFGACNIIQSRFVQHLPVDEDDVPQRIVNPFAVQLTAIAMLVGIIGCDGLEYVDDMPVFTGTRTRLEFKRDGHKAWIGRFTQEPGLSTYMFDNWMIVAKASIHAGGCVMYRLNILIPLLETQAMELPPHALLRDLQLKGASETPFTLGDYEGLRIPALALLAGETPTTSRAFPTRGCRVLEATQELSALCAFWNNSGHREVSHLMEYFVPILDHISPVSTSEFRSMTFWSDRLEQRVVTFTKERWDSAKIVGLGFSWLISRDDYLQWGGEDPIRGIKARPAWSSGLCDASLVVLDDALDACDIYLQHGDISSICQHEPNRDKAYFDTCLSCQLQEVDWWLDSKQALAACETSRILHQMAAAGPSTRPFPPPEFDSASAEKRAVRAMLVFRALLIAVRLGLGLDNSDFENTELGNKIVYLR</sequence>
<evidence type="ECO:0000256" key="6">
    <source>
        <dbReference type="ARBA" id="ARBA00023136"/>
    </source>
</evidence>
<evidence type="ECO:0000313" key="10">
    <source>
        <dbReference type="Proteomes" id="UP001287286"/>
    </source>
</evidence>
<dbReference type="AlphaFoldDB" id="A0A2U3DZU8"/>
<name>A0A2U3DZU8_PURLI</name>
<protein>
    <recommendedName>
        <fullName evidence="11">DUF676 domain-containing protein</fullName>
    </recommendedName>
</protein>
<dbReference type="Proteomes" id="UP000245956">
    <property type="component" value="Unassembled WGS sequence"/>
</dbReference>
<keyword evidence="10" id="KW-1185">Reference proteome</keyword>
<evidence type="ECO:0000256" key="5">
    <source>
        <dbReference type="ARBA" id="ARBA00023128"/>
    </source>
</evidence>
<dbReference type="PANTHER" id="PTHR48182:SF2">
    <property type="entry name" value="PROTEIN SERAC1"/>
    <property type="match status" value="1"/>
</dbReference>
<reference evidence="7 10" key="4">
    <citation type="journal article" date="2024" name="Microbiol. Resour. Announc.">
        <title>Genome annotations for the ascomycete fungi Trichoderma harzianum, Trichoderma aggressivum, and Purpureocillium lilacinum.</title>
        <authorList>
            <person name="Beijen E.P.W."/>
            <person name="Ohm R.A."/>
        </authorList>
    </citation>
    <scope>NUCLEOTIDE SEQUENCE [LARGE SCALE GENOMIC DNA]</scope>
    <source>
        <strain evidence="7 10">CBS 150709</strain>
    </source>
</reference>
<reference evidence="7" key="3">
    <citation type="submission" date="2023-11" db="EMBL/GenBank/DDBJ databases">
        <authorList>
            <person name="Beijen E."/>
            <person name="Ohm R.A."/>
        </authorList>
    </citation>
    <scope>NUCLEOTIDE SEQUENCE</scope>
    <source>
        <strain evidence="7">CBS 150709</strain>
    </source>
</reference>
<dbReference type="EMBL" id="JAWRVI010000022">
    <property type="protein sequence ID" value="KAK4088973.1"/>
    <property type="molecule type" value="Genomic_DNA"/>
</dbReference>
<dbReference type="GO" id="GO:0005783">
    <property type="term" value="C:endoplasmic reticulum"/>
    <property type="evidence" value="ECO:0007669"/>
    <property type="project" value="UniProtKB-SubCell"/>
</dbReference>
<organism evidence="8 9">
    <name type="scientific">Purpureocillium lilacinum</name>
    <name type="common">Paecilomyces lilacinus</name>
    <dbReference type="NCBI Taxonomy" id="33203"/>
    <lineage>
        <taxon>Eukaryota</taxon>
        <taxon>Fungi</taxon>
        <taxon>Dikarya</taxon>
        <taxon>Ascomycota</taxon>
        <taxon>Pezizomycotina</taxon>
        <taxon>Sordariomycetes</taxon>
        <taxon>Hypocreomycetidae</taxon>
        <taxon>Hypocreales</taxon>
        <taxon>Ophiocordycipitaceae</taxon>
        <taxon>Purpureocillium</taxon>
    </lineage>
</organism>
<evidence type="ECO:0000313" key="9">
    <source>
        <dbReference type="Proteomes" id="UP000245956"/>
    </source>
</evidence>